<feature type="binding site" evidence="5">
    <location>
        <position position="43"/>
    </location>
    <ligand>
        <name>ATP</name>
        <dbReference type="ChEBI" id="CHEBI:30616"/>
    </ligand>
</feature>
<proteinExistence type="predicted"/>
<keyword evidence="2 5" id="KW-0547">Nucleotide-binding</keyword>
<feature type="domain" description="Protein kinase" evidence="7">
    <location>
        <begin position="15"/>
        <end position="269"/>
    </location>
</feature>
<feature type="region of interest" description="Disordered" evidence="6">
    <location>
        <begin position="292"/>
        <end position="328"/>
    </location>
</feature>
<dbReference type="InterPro" id="IPR011990">
    <property type="entry name" value="TPR-like_helical_dom_sf"/>
</dbReference>
<dbReference type="Gene3D" id="1.25.40.10">
    <property type="entry name" value="Tetratricopeptide repeat domain"/>
    <property type="match status" value="2"/>
</dbReference>
<gene>
    <name evidence="8" type="ORF">RM779_21965</name>
</gene>
<dbReference type="SUPFAM" id="SSF56112">
    <property type="entry name" value="Protein kinase-like (PK-like)"/>
    <property type="match status" value="1"/>
</dbReference>
<dbReference type="PANTHER" id="PTHR43289">
    <property type="entry name" value="MITOGEN-ACTIVATED PROTEIN KINASE KINASE KINASE 20-RELATED"/>
    <property type="match status" value="1"/>
</dbReference>
<keyword evidence="1 8" id="KW-0808">Transferase</keyword>
<dbReference type="CDD" id="cd14014">
    <property type="entry name" value="STKc_PknB_like"/>
    <property type="match status" value="1"/>
</dbReference>
<dbReference type="InterPro" id="IPR000719">
    <property type="entry name" value="Prot_kinase_dom"/>
</dbReference>
<dbReference type="InterPro" id="IPR017441">
    <property type="entry name" value="Protein_kinase_ATP_BS"/>
</dbReference>
<reference evidence="9" key="1">
    <citation type="submission" date="2023-07" db="EMBL/GenBank/DDBJ databases">
        <title>30 novel species of actinomycetes from the DSMZ collection.</title>
        <authorList>
            <person name="Nouioui I."/>
        </authorList>
    </citation>
    <scope>NUCLEOTIDE SEQUENCE [LARGE SCALE GENOMIC DNA]</scope>
    <source>
        <strain evidence="9">DSM 41886</strain>
    </source>
</reference>
<dbReference type="Pfam" id="PF00069">
    <property type="entry name" value="Pkinase"/>
    <property type="match status" value="1"/>
</dbReference>
<protein>
    <submittedName>
        <fullName evidence="8">Serine/threonine-protein kinase</fullName>
        <ecNumber evidence="8">2.7.11.1</ecNumber>
    </submittedName>
</protein>
<accession>A0ABU2S8E2</accession>
<dbReference type="Gene3D" id="1.10.510.10">
    <property type="entry name" value="Transferase(Phosphotransferase) domain 1"/>
    <property type="match status" value="1"/>
</dbReference>
<dbReference type="Gene3D" id="3.30.200.20">
    <property type="entry name" value="Phosphorylase Kinase, domain 1"/>
    <property type="match status" value="1"/>
</dbReference>
<dbReference type="RefSeq" id="WP_311619455.1">
    <property type="nucleotide sequence ID" value="NZ_JAVREV010000012.1"/>
</dbReference>
<dbReference type="SMART" id="SM00220">
    <property type="entry name" value="S_TKc"/>
    <property type="match status" value="1"/>
</dbReference>
<keyword evidence="3 8" id="KW-0418">Kinase</keyword>
<keyword evidence="9" id="KW-1185">Reference proteome</keyword>
<sequence length="600" mass="64555">MEPLAEGDPARVGSFVLRGRLGAGGMGQVFLGRSPAGRAAAVKVVHPHLARQAEFRRRFVREIAAVERVSGAFTAAVMAAGPEDDPPWIATMYVPGPTLAEAVARGGPLPEASVWPLAAGLVEALQAIHVKKLFHRDLKPSNVLLAMDGPRVIDFGIARAMDDTALTGTNMAVGTPGFMSPEQAEGREVGTASDVFALGGVLAFAAGGSPPFGAGPPLAILHRVVAGRPQLDGVPPGPVRDLVAACLAKDPAERPTTAELVERIGARWSPPEDLQDTAPWPSAVTTLIQERETGGTAPYTEHADAEREDLDSRHQQAKEATRTAGPAEAARLMGEVAADRARVLGPDDPATLSSRHEHAWLVGEAGDREEAARLMAGVVADRSRVLGPDHWETLSSRDEYVWDVAEAGRREEAAGLMAELIADRARVFGADDWNTLRYRHIESWNAYKLGRRAEAARLMAELAADYERVLGSDHQQTLLSRHDHAWLIAHAGERAEGARLMGDVAADRARVLGPDEWATLHSRHEHAWLFGGPGRWEEAARLMAGVVADRARVLGPDRWETLSSRDEYVWDVAEAGRREEAAGLMAELIADRARVFGADD</sequence>
<dbReference type="Pfam" id="PF13374">
    <property type="entry name" value="TPR_10"/>
    <property type="match status" value="2"/>
</dbReference>
<dbReference type="EC" id="2.7.11.1" evidence="8"/>
<evidence type="ECO:0000256" key="1">
    <source>
        <dbReference type="ARBA" id="ARBA00022679"/>
    </source>
</evidence>
<dbReference type="PROSITE" id="PS50011">
    <property type="entry name" value="PROTEIN_KINASE_DOM"/>
    <property type="match status" value="1"/>
</dbReference>
<name>A0ABU2S8E2_9ACTN</name>
<evidence type="ECO:0000256" key="6">
    <source>
        <dbReference type="SAM" id="MobiDB-lite"/>
    </source>
</evidence>
<dbReference type="PROSITE" id="PS00108">
    <property type="entry name" value="PROTEIN_KINASE_ST"/>
    <property type="match status" value="1"/>
</dbReference>
<evidence type="ECO:0000256" key="2">
    <source>
        <dbReference type="ARBA" id="ARBA00022741"/>
    </source>
</evidence>
<evidence type="ECO:0000313" key="9">
    <source>
        <dbReference type="Proteomes" id="UP001183615"/>
    </source>
</evidence>
<evidence type="ECO:0000256" key="5">
    <source>
        <dbReference type="PROSITE-ProRule" id="PRU10141"/>
    </source>
</evidence>
<feature type="non-terminal residue" evidence="8">
    <location>
        <position position="600"/>
    </location>
</feature>
<evidence type="ECO:0000313" key="8">
    <source>
        <dbReference type="EMBL" id="MDT0445247.1"/>
    </source>
</evidence>
<evidence type="ECO:0000256" key="4">
    <source>
        <dbReference type="ARBA" id="ARBA00022840"/>
    </source>
</evidence>
<keyword evidence="4 5" id="KW-0067">ATP-binding</keyword>
<dbReference type="Proteomes" id="UP001183615">
    <property type="component" value="Unassembled WGS sequence"/>
</dbReference>
<dbReference type="PANTHER" id="PTHR43289:SF34">
    <property type="entry name" value="SERINE_THREONINE-PROTEIN KINASE YBDM-RELATED"/>
    <property type="match status" value="1"/>
</dbReference>
<comment type="caution">
    <text evidence="8">The sequence shown here is derived from an EMBL/GenBank/DDBJ whole genome shotgun (WGS) entry which is preliminary data.</text>
</comment>
<organism evidence="8 9">
    <name type="scientific">Streptomyces johnsoniae</name>
    <dbReference type="NCBI Taxonomy" id="3075532"/>
    <lineage>
        <taxon>Bacteria</taxon>
        <taxon>Bacillati</taxon>
        <taxon>Actinomycetota</taxon>
        <taxon>Actinomycetes</taxon>
        <taxon>Kitasatosporales</taxon>
        <taxon>Streptomycetaceae</taxon>
        <taxon>Streptomyces</taxon>
    </lineage>
</organism>
<dbReference type="InterPro" id="IPR008271">
    <property type="entry name" value="Ser/Thr_kinase_AS"/>
</dbReference>
<dbReference type="GO" id="GO:0004674">
    <property type="term" value="F:protein serine/threonine kinase activity"/>
    <property type="evidence" value="ECO:0007669"/>
    <property type="project" value="UniProtKB-EC"/>
</dbReference>
<evidence type="ECO:0000259" key="7">
    <source>
        <dbReference type="PROSITE" id="PS50011"/>
    </source>
</evidence>
<dbReference type="PROSITE" id="PS00107">
    <property type="entry name" value="PROTEIN_KINASE_ATP"/>
    <property type="match status" value="1"/>
</dbReference>
<dbReference type="EMBL" id="JAVREV010000012">
    <property type="protein sequence ID" value="MDT0445247.1"/>
    <property type="molecule type" value="Genomic_DNA"/>
</dbReference>
<feature type="compositionally biased region" description="Basic and acidic residues" evidence="6">
    <location>
        <begin position="301"/>
        <end position="321"/>
    </location>
</feature>
<dbReference type="InterPro" id="IPR011009">
    <property type="entry name" value="Kinase-like_dom_sf"/>
</dbReference>
<evidence type="ECO:0000256" key="3">
    <source>
        <dbReference type="ARBA" id="ARBA00022777"/>
    </source>
</evidence>